<dbReference type="InterPro" id="IPR010787">
    <property type="entry name" value="DUF1385"/>
</dbReference>
<proteinExistence type="predicted"/>
<dbReference type="RefSeq" id="WP_120768668.1">
    <property type="nucleotide sequence ID" value="NZ_CP033169.1"/>
</dbReference>
<feature type="transmembrane region" description="Helical" evidence="1">
    <location>
        <begin position="127"/>
        <end position="147"/>
    </location>
</feature>
<dbReference type="EMBL" id="CP033169">
    <property type="protein sequence ID" value="AYO31832.1"/>
    <property type="molecule type" value="Genomic_DNA"/>
</dbReference>
<protein>
    <submittedName>
        <fullName evidence="2">DUF1385 domain-containing protein</fullName>
    </submittedName>
</protein>
<keyword evidence="1" id="KW-0812">Transmembrane</keyword>
<keyword evidence="1" id="KW-1133">Transmembrane helix</keyword>
<gene>
    <name evidence="2" type="ORF">D2962_15570</name>
</gene>
<dbReference type="Proteomes" id="UP000280960">
    <property type="component" value="Chromosome"/>
</dbReference>
<evidence type="ECO:0000313" key="2">
    <source>
        <dbReference type="EMBL" id="AYO31832.1"/>
    </source>
</evidence>
<evidence type="ECO:0000256" key="1">
    <source>
        <dbReference type="SAM" id="Phobius"/>
    </source>
</evidence>
<dbReference type="PANTHER" id="PTHR42867:SF1">
    <property type="entry name" value="MEMBRANE PROTEIN-RELATED"/>
    <property type="match status" value="1"/>
</dbReference>
<keyword evidence="1" id="KW-0472">Membrane</keyword>
<organism evidence="2 3">
    <name type="scientific">Biomaibacter acetigenes</name>
    <dbReference type="NCBI Taxonomy" id="2316383"/>
    <lineage>
        <taxon>Bacteria</taxon>
        <taxon>Bacillati</taxon>
        <taxon>Bacillota</taxon>
        <taxon>Clostridia</taxon>
        <taxon>Thermosediminibacterales</taxon>
        <taxon>Tepidanaerobacteraceae</taxon>
        <taxon>Biomaibacter</taxon>
    </lineage>
</organism>
<feature type="transmembrane region" description="Helical" evidence="1">
    <location>
        <begin position="56"/>
        <end position="81"/>
    </location>
</feature>
<accession>A0A3G2R8M2</accession>
<name>A0A3G2R8M2_9FIRM</name>
<feature type="transmembrane region" description="Helical" evidence="1">
    <location>
        <begin position="93"/>
        <end position="115"/>
    </location>
</feature>
<dbReference type="Pfam" id="PF07136">
    <property type="entry name" value="DUF1385"/>
    <property type="match status" value="1"/>
</dbReference>
<evidence type="ECO:0000313" key="3">
    <source>
        <dbReference type="Proteomes" id="UP000280960"/>
    </source>
</evidence>
<feature type="transmembrane region" description="Helical" evidence="1">
    <location>
        <begin position="194"/>
        <end position="214"/>
    </location>
</feature>
<dbReference type="KEGG" id="bacg:D2962_15570"/>
<dbReference type="AlphaFoldDB" id="A0A3G2R8M2"/>
<keyword evidence="3" id="KW-1185">Reference proteome</keyword>
<reference evidence="2 3" key="1">
    <citation type="submission" date="2018-10" db="EMBL/GenBank/DDBJ databases">
        <authorList>
            <person name="Zhang X."/>
        </authorList>
    </citation>
    <scope>NUCLEOTIDE SEQUENCE [LARGE SCALE GENOMIC DNA]</scope>
    <source>
        <strain evidence="2 3">SK-G1</strain>
    </source>
</reference>
<sequence>MKPVRPNIGGQAVIEGVMMRGPKFTAIAVRKNDEIIIKKEENHSLSDKYKFLKLPILRGMLSLVEMLIIGIQALSYSAGIAGDEEEKLSSRDIALALLTAVGFAILLFIIIPTAAVKLIGENMRSPFWLNMIEGLVRILIFLAYIFIISSMKDIRRVFEYHGAEHKAVHCYEHDEKLTPENAAKYTTLHPRCGTSFLMVVMVVSILLFSLLGWPGIIMRILSRILLLPLVAGVSYEFIRLAGRSSSPVVNILSKPGIWLQKLTTREPDESQIEVALEALKSVL</sequence>
<dbReference type="PANTHER" id="PTHR42867">
    <property type="entry name" value="MEMBRANE PROTEIN-RELATED"/>
    <property type="match status" value="1"/>
</dbReference>